<keyword evidence="4" id="KW-1185">Reference proteome</keyword>
<dbReference type="AlphaFoldDB" id="A0AAD6SN12"/>
<evidence type="ECO:0008006" key="5">
    <source>
        <dbReference type="Google" id="ProtNLM"/>
    </source>
</evidence>
<comment type="caution">
    <text evidence="3">The sequence shown here is derived from an EMBL/GenBank/DDBJ whole genome shotgun (WGS) entry which is preliminary data.</text>
</comment>
<protein>
    <recommendedName>
        <fullName evidence="5">Secreted protein</fullName>
    </recommendedName>
</protein>
<organism evidence="3 4">
    <name type="scientific">Mycena alexandri</name>
    <dbReference type="NCBI Taxonomy" id="1745969"/>
    <lineage>
        <taxon>Eukaryota</taxon>
        <taxon>Fungi</taxon>
        <taxon>Dikarya</taxon>
        <taxon>Basidiomycota</taxon>
        <taxon>Agaricomycotina</taxon>
        <taxon>Agaricomycetes</taxon>
        <taxon>Agaricomycetidae</taxon>
        <taxon>Agaricales</taxon>
        <taxon>Marasmiineae</taxon>
        <taxon>Mycenaceae</taxon>
        <taxon>Mycena</taxon>
    </lineage>
</organism>
<sequence>MTMLRYTPRLHSTTLLHLLHLTFPLPACVQPLPRRFSYPDHIVYMSPLLHLIQTRIRTIPTGYDMYDPGGSVAFALSWMETCGASSWTDGWMGFLEMPIRRKER</sequence>
<reference evidence="3" key="1">
    <citation type="submission" date="2023-03" db="EMBL/GenBank/DDBJ databases">
        <title>Massive genome expansion in bonnet fungi (Mycena s.s.) driven by repeated elements and novel gene families across ecological guilds.</title>
        <authorList>
            <consortium name="Lawrence Berkeley National Laboratory"/>
            <person name="Harder C.B."/>
            <person name="Miyauchi S."/>
            <person name="Viragh M."/>
            <person name="Kuo A."/>
            <person name="Thoen E."/>
            <person name="Andreopoulos B."/>
            <person name="Lu D."/>
            <person name="Skrede I."/>
            <person name="Drula E."/>
            <person name="Henrissat B."/>
            <person name="Morin E."/>
            <person name="Kohler A."/>
            <person name="Barry K."/>
            <person name="LaButti K."/>
            <person name="Morin E."/>
            <person name="Salamov A."/>
            <person name="Lipzen A."/>
            <person name="Mereny Z."/>
            <person name="Hegedus B."/>
            <person name="Baldrian P."/>
            <person name="Stursova M."/>
            <person name="Weitz H."/>
            <person name="Taylor A."/>
            <person name="Grigoriev I.V."/>
            <person name="Nagy L.G."/>
            <person name="Martin F."/>
            <person name="Kauserud H."/>
        </authorList>
    </citation>
    <scope>NUCLEOTIDE SEQUENCE</scope>
    <source>
        <strain evidence="3">CBHHK200</strain>
    </source>
</reference>
<keyword evidence="1" id="KW-0732">Signal</keyword>
<evidence type="ECO:0000313" key="4">
    <source>
        <dbReference type="Proteomes" id="UP001218188"/>
    </source>
</evidence>
<accession>A0AAD6SN12</accession>
<dbReference type="EMBL" id="JARJCM010000085">
    <property type="protein sequence ID" value="KAJ7030961.1"/>
    <property type="molecule type" value="Genomic_DNA"/>
</dbReference>
<gene>
    <name evidence="2" type="ORF">C8F04DRAFT_486753</name>
    <name evidence="3" type="ORF">C8F04DRAFT_710769</name>
</gene>
<feature type="chain" id="PRO_5042441702" description="Secreted protein" evidence="1">
    <location>
        <begin position="25"/>
        <end position="104"/>
    </location>
</feature>
<name>A0AAD6SN12_9AGAR</name>
<feature type="signal peptide" evidence="1">
    <location>
        <begin position="1"/>
        <end position="24"/>
    </location>
</feature>
<dbReference type="EMBL" id="JARJCM010000448">
    <property type="protein sequence ID" value="KAJ7016979.1"/>
    <property type="molecule type" value="Genomic_DNA"/>
</dbReference>
<evidence type="ECO:0000313" key="3">
    <source>
        <dbReference type="EMBL" id="KAJ7030961.1"/>
    </source>
</evidence>
<evidence type="ECO:0000313" key="2">
    <source>
        <dbReference type="EMBL" id="KAJ7016979.1"/>
    </source>
</evidence>
<proteinExistence type="predicted"/>
<evidence type="ECO:0000256" key="1">
    <source>
        <dbReference type="SAM" id="SignalP"/>
    </source>
</evidence>
<dbReference type="Proteomes" id="UP001218188">
    <property type="component" value="Unassembled WGS sequence"/>
</dbReference>